<dbReference type="InterPro" id="IPR025295">
    <property type="entry name" value="eCIS_core_dom"/>
</dbReference>
<gene>
    <name evidence="3" type="ORF">GXY80_05375</name>
</gene>
<evidence type="ECO:0000256" key="1">
    <source>
        <dbReference type="SAM" id="MobiDB-lite"/>
    </source>
</evidence>
<protein>
    <submittedName>
        <fullName evidence="3">DUF4157 domain-containing protein</fullName>
    </submittedName>
</protein>
<dbReference type="Pfam" id="PF13699">
    <property type="entry name" value="eCIS_core"/>
    <property type="match status" value="1"/>
</dbReference>
<dbReference type="Proteomes" id="UP000777265">
    <property type="component" value="Unassembled WGS sequence"/>
</dbReference>
<proteinExistence type="predicted"/>
<feature type="region of interest" description="Disordered" evidence="1">
    <location>
        <begin position="1"/>
        <end position="30"/>
    </location>
</feature>
<feature type="compositionally biased region" description="Basic and acidic residues" evidence="1">
    <location>
        <begin position="11"/>
        <end position="30"/>
    </location>
</feature>
<dbReference type="EMBL" id="JAAYEE010000094">
    <property type="protein sequence ID" value="NLW34900.1"/>
    <property type="molecule type" value="Genomic_DNA"/>
</dbReference>
<feature type="region of interest" description="Disordered" evidence="1">
    <location>
        <begin position="281"/>
        <end position="305"/>
    </location>
</feature>
<evidence type="ECO:0000259" key="2">
    <source>
        <dbReference type="Pfam" id="PF13699"/>
    </source>
</evidence>
<evidence type="ECO:0000313" key="4">
    <source>
        <dbReference type="Proteomes" id="UP000777265"/>
    </source>
</evidence>
<reference evidence="3" key="1">
    <citation type="journal article" date="2020" name="Biotechnol. Biofuels">
        <title>New insights from the biogas microbiome by comprehensive genome-resolved metagenomics of nearly 1600 species originating from multiple anaerobic digesters.</title>
        <authorList>
            <person name="Campanaro S."/>
            <person name="Treu L."/>
            <person name="Rodriguez-R L.M."/>
            <person name="Kovalovszki A."/>
            <person name="Ziels R.M."/>
            <person name="Maus I."/>
            <person name="Zhu X."/>
            <person name="Kougias P.G."/>
            <person name="Basile A."/>
            <person name="Luo G."/>
            <person name="Schluter A."/>
            <person name="Konstantinidis K.T."/>
            <person name="Angelidaki I."/>
        </authorList>
    </citation>
    <scope>NUCLEOTIDE SEQUENCE</scope>
    <source>
        <strain evidence="3">AS06rmzACSIP_7</strain>
    </source>
</reference>
<feature type="region of interest" description="Disordered" evidence="1">
    <location>
        <begin position="416"/>
        <end position="442"/>
    </location>
</feature>
<feature type="domain" description="eCIS core" evidence="2">
    <location>
        <begin position="107"/>
        <end position="184"/>
    </location>
</feature>
<organism evidence="3 4">
    <name type="scientific">Syntrophorhabdus aromaticivorans</name>
    <dbReference type="NCBI Taxonomy" id="328301"/>
    <lineage>
        <taxon>Bacteria</taxon>
        <taxon>Pseudomonadati</taxon>
        <taxon>Thermodesulfobacteriota</taxon>
        <taxon>Syntrophorhabdia</taxon>
        <taxon>Syntrophorhabdales</taxon>
        <taxon>Syntrophorhabdaceae</taxon>
        <taxon>Syntrophorhabdus</taxon>
    </lineage>
</organism>
<sequence>MGEGYGGTFTRKSELEGEKSSCRKSADHVSRSRTPLPWSVYINRAIGNETALRFFEPMEPPKIISIQRQAEEEEEETLQTKEESGNTPEPTPDVEAAINALQGGGRPLPKSDLTFFEPFFGYDFSHVRLHTDTKSAQLASRMNARAFTRGNDIVFGGGQYGPGTDAGNRLLAHELAHVVQQAGQRGMIHRWAQAGVSKILCKNEGKRFVEKLNQLKIYEFKSIKCKYKYLDKEGNWEVMTEESDGESDPETGEVYIRKDLSDEEASSTLVHEVTHLRQKEKKDAFRRGQRAQTEERMQTEEERRIEKQQNEYEAWIETEKYRIRAGLPEQAPGFRIKKGKTYVVDEAKAREYVDSLYTRSAPNQTIKYRRIGCYEDGVRQVETPWKCPRALKRGNSSPGKQETRRLPVSGAVHVAGNRQIQRTTEDNEGEESPGLWTDQPDLNGSELEQAYTHDSEIFPAAGERRFMDEERDSARVAASSGEGDLLAGLGSTGGAGPGSTRDCKTRRNECYWQCFKFHMGRFPPDLVGFADCKKNCCDWAYGECLKDGSFPCVFGKSV</sequence>
<name>A0A971M2Z4_9BACT</name>
<feature type="region of interest" description="Disordered" evidence="1">
    <location>
        <begin position="69"/>
        <end position="94"/>
    </location>
</feature>
<comment type="caution">
    <text evidence="3">The sequence shown here is derived from an EMBL/GenBank/DDBJ whole genome shotgun (WGS) entry which is preliminary data.</text>
</comment>
<evidence type="ECO:0000313" key="3">
    <source>
        <dbReference type="EMBL" id="NLW34900.1"/>
    </source>
</evidence>
<reference evidence="3" key="2">
    <citation type="submission" date="2020-01" db="EMBL/GenBank/DDBJ databases">
        <authorList>
            <person name="Campanaro S."/>
        </authorList>
    </citation>
    <scope>NUCLEOTIDE SEQUENCE</scope>
    <source>
        <strain evidence="3">AS06rmzACSIP_7</strain>
    </source>
</reference>
<dbReference type="AlphaFoldDB" id="A0A971M2Z4"/>
<accession>A0A971M2Z4</accession>